<evidence type="ECO:0000313" key="3">
    <source>
        <dbReference type="EMBL" id="SFP82634.1"/>
    </source>
</evidence>
<keyword evidence="4" id="KW-1185">Reference proteome</keyword>
<evidence type="ECO:0000259" key="2">
    <source>
        <dbReference type="Pfam" id="PF07978"/>
    </source>
</evidence>
<dbReference type="STRING" id="1465490.SAMN05444277_102141"/>
<dbReference type="Gene3D" id="3.30.70.100">
    <property type="match status" value="2"/>
</dbReference>
<keyword evidence="1" id="KW-0732">Signal</keyword>
<dbReference type="SUPFAM" id="SSF54909">
    <property type="entry name" value="Dimeric alpha+beta barrel"/>
    <property type="match status" value="1"/>
</dbReference>
<gene>
    <name evidence="3" type="ORF">SAMN05444277_102141</name>
</gene>
<reference evidence="3 4" key="1">
    <citation type="submission" date="2016-10" db="EMBL/GenBank/DDBJ databases">
        <authorList>
            <person name="de Groot N.N."/>
        </authorList>
    </citation>
    <scope>NUCLEOTIDE SEQUENCE [LARGE SCALE GENOMIC DNA]</scope>
    <source>
        <strain evidence="3 4">DSM 28286</strain>
    </source>
</reference>
<evidence type="ECO:0000313" key="4">
    <source>
        <dbReference type="Proteomes" id="UP000199031"/>
    </source>
</evidence>
<accession>A0A1I5THU0</accession>
<name>A0A1I5THU0_9BACT</name>
<organism evidence="3 4">
    <name type="scientific">Parafilimonas terrae</name>
    <dbReference type="NCBI Taxonomy" id="1465490"/>
    <lineage>
        <taxon>Bacteria</taxon>
        <taxon>Pseudomonadati</taxon>
        <taxon>Bacteroidota</taxon>
        <taxon>Chitinophagia</taxon>
        <taxon>Chitinophagales</taxon>
        <taxon>Chitinophagaceae</taxon>
        <taxon>Parafilimonas</taxon>
    </lineage>
</organism>
<evidence type="ECO:0000256" key="1">
    <source>
        <dbReference type="SAM" id="SignalP"/>
    </source>
</evidence>
<dbReference type="AlphaFoldDB" id="A0A1I5THU0"/>
<feature type="signal peptide" evidence="1">
    <location>
        <begin position="1"/>
        <end position="22"/>
    </location>
</feature>
<dbReference type="OrthoDB" id="192769at2"/>
<dbReference type="InterPro" id="IPR011008">
    <property type="entry name" value="Dimeric_a/b-barrel"/>
</dbReference>
<feature type="chain" id="PRO_5011544443" evidence="1">
    <location>
        <begin position="23"/>
        <end position="256"/>
    </location>
</feature>
<proteinExistence type="predicted"/>
<feature type="domain" description="NIPSNAP" evidence="2">
    <location>
        <begin position="151"/>
        <end position="254"/>
    </location>
</feature>
<dbReference type="EMBL" id="FOXQ01000002">
    <property type="protein sequence ID" value="SFP82634.1"/>
    <property type="molecule type" value="Genomic_DNA"/>
</dbReference>
<dbReference type="Pfam" id="PF07978">
    <property type="entry name" value="NIPSNAP"/>
    <property type="match status" value="1"/>
</dbReference>
<dbReference type="InterPro" id="IPR012577">
    <property type="entry name" value="NIPSNAP"/>
</dbReference>
<dbReference type="RefSeq" id="WP_090655690.1">
    <property type="nucleotide sequence ID" value="NZ_FOXQ01000002.1"/>
</dbReference>
<sequence length="256" mass="29459">MKKRITFFAAFFCVAFSFQSFAGDIYAITVYHFTDASQETALDTYLQTAYLPALHRKAIKNVGVFKPIANDTVADKIIYVIVPYKSFDEFVNLPARLMTDNLYKTAAASYLNADYKNPPYKRMETIMLTAFPMAQQLTLPNLKSPKAEHIYELRSYESPTENYHKSKVKMFNQGGEVTIFKNINANAIFYGDVITGSRMPNLMYLTSYENMADRDAHWESFRDNAEWKKLTTLEEYKNNVSKADIILMHAASYSDY</sequence>
<dbReference type="Proteomes" id="UP000199031">
    <property type="component" value="Unassembled WGS sequence"/>
</dbReference>
<protein>
    <submittedName>
        <fullName evidence="3">NIPSNAP protein</fullName>
    </submittedName>
</protein>